<dbReference type="Gene3D" id="3.30.360.10">
    <property type="entry name" value="Dihydrodipicolinate Reductase, domain 2"/>
    <property type="match status" value="1"/>
</dbReference>
<reference evidence="9" key="2">
    <citation type="submission" date="2016-01" db="EMBL/GenBank/DDBJ databases">
        <title>Six Aerococcus type strain genome sequencing and assembly using PacBio and Illumina Hiseq.</title>
        <authorList>
            <person name="Carkaci D."/>
            <person name="Dargis R."/>
            <person name="Nielsen X.C."/>
            <person name="Skovgaard O."/>
            <person name="Fuursted K."/>
            <person name="Christensen J.J."/>
        </authorList>
    </citation>
    <scope>NUCLEOTIDE SEQUENCE [LARGE SCALE GENOMIC DNA]</scope>
    <source>
        <strain evidence="9">CCUG42038B</strain>
    </source>
</reference>
<dbReference type="NCBIfam" id="TIGR00871">
    <property type="entry name" value="zwf"/>
    <property type="match status" value="1"/>
</dbReference>
<evidence type="ECO:0000256" key="6">
    <source>
        <dbReference type="ARBA" id="ARBA00023277"/>
    </source>
</evidence>
<feature type="binding site" evidence="7">
    <location>
        <position position="49"/>
    </location>
    <ligand>
        <name>NADP(+)</name>
        <dbReference type="ChEBI" id="CHEBI:58349"/>
    </ligand>
</feature>
<evidence type="ECO:0000256" key="7">
    <source>
        <dbReference type="HAMAP-Rule" id="MF_00966"/>
    </source>
</evidence>
<dbReference type="GO" id="GO:0050661">
    <property type="term" value="F:NADP binding"/>
    <property type="evidence" value="ECO:0007669"/>
    <property type="project" value="UniProtKB-UniRule"/>
</dbReference>
<dbReference type="AlphaFoldDB" id="A0A0X8FKC9"/>
<gene>
    <name evidence="7" type="primary">zwf</name>
    <name evidence="8" type="ORF">AWM75_02475</name>
</gene>
<dbReference type="PANTHER" id="PTHR23429:SF0">
    <property type="entry name" value="GLUCOSE-6-PHOSPHATE 1-DEHYDROGENASE"/>
    <property type="match status" value="1"/>
</dbReference>
<dbReference type="SUPFAM" id="SSF51735">
    <property type="entry name" value="NAD(P)-binding Rossmann-fold domains"/>
    <property type="match status" value="1"/>
</dbReference>
<evidence type="ECO:0000256" key="2">
    <source>
        <dbReference type="ARBA" id="ARBA00009975"/>
    </source>
</evidence>
<feature type="active site" description="Proton acceptor" evidence="7">
    <location>
        <position position="243"/>
    </location>
</feature>
<dbReference type="GO" id="GO:0006006">
    <property type="term" value="P:glucose metabolic process"/>
    <property type="evidence" value="ECO:0007669"/>
    <property type="project" value="UniProtKB-KW"/>
</dbReference>
<dbReference type="EMBL" id="CP014163">
    <property type="protein sequence ID" value="AMB98928.1"/>
    <property type="molecule type" value="Genomic_DNA"/>
</dbReference>
<dbReference type="KEGG" id="auh:AWM75_02475"/>
<comment type="caution">
    <text evidence="7">Lacks conserved residue(s) required for the propagation of feature annotation.</text>
</comment>
<dbReference type="GO" id="GO:0005829">
    <property type="term" value="C:cytosol"/>
    <property type="evidence" value="ECO:0007669"/>
    <property type="project" value="TreeGrafter"/>
</dbReference>
<dbReference type="PROSITE" id="PS00069">
    <property type="entry name" value="G6P_DEHYDROGENASE"/>
    <property type="match status" value="1"/>
</dbReference>
<feature type="binding site" evidence="7">
    <location>
        <position position="238"/>
    </location>
    <ligand>
        <name>substrate</name>
    </ligand>
</feature>
<dbReference type="InterPro" id="IPR022675">
    <property type="entry name" value="G6P_DH_C"/>
</dbReference>
<dbReference type="InterPro" id="IPR019796">
    <property type="entry name" value="G6P_DH_AS"/>
</dbReference>
<proteinExistence type="inferred from homology"/>
<evidence type="ECO:0000256" key="4">
    <source>
        <dbReference type="ARBA" id="ARBA00022857"/>
    </source>
</evidence>
<dbReference type="PANTHER" id="PTHR23429">
    <property type="entry name" value="GLUCOSE-6-PHOSPHATE 1-DEHYDROGENASE G6PD"/>
    <property type="match status" value="1"/>
</dbReference>
<protein>
    <recommendedName>
        <fullName evidence="7">Glucose-6-phosphate 1-dehydrogenase</fullName>
        <shortName evidence="7">G6PD</shortName>
        <ecNumber evidence="7">1.1.1.49</ecNumber>
    </recommendedName>
</protein>
<comment type="catalytic activity">
    <reaction evidence="7">
        <text>D-glucose 6-phosphate + NADP(+) = 6-phospho-D-glucono-1,5-lactone + NADPH + H(+)</text>
        <dbReference type="Rhea" id="RHEA:15841"/>
        <dbReference type="ChEBI" id="CHEBI:15378"/>
        <dbReference type="ChEBI" id="CHEBI:57783"/>
        <dbReference type="ChEBI" id="CHEBI:57955"/>
        <dbReference type="ChEBI" id="CHEBI:58349"/>
        <dbReference type="ChEBI" id="CHEBI:61548"/>
        <dbReference type="EC" id="1.1.1.49"/>
    </reaction>
</comment>
<dbReference type="Pfam" id="PF00479">
    <property type="entry name" value="G6PD_N"/>
    <property type="match status" value="1"/>
</dbReference>
<comment type="similarity">
    <text evidence="2 7">Belongs to the glucose-6-phosphate dehydrogenase family.</text>
</comment>
<evidence type="ECO:0000313" key="9">
    <source>
        <dbReference type="Proteomes" id="UP000062260"/>
    </source>
</evidence>
<keyword evidence="4 7" id="KW-0521">NADP</keyword>
<dbReference type="Proteomes" id="UP000062260">
    <property type="component" value="Chromosome"/>
</dbReference>
<keyword evidence="6 7" id="KW-0119">Carbohydrate metabolism</keyword>
<evidence type="ECO:0000256" key="3">
    <source>
        <dbReference type="ARBA" id="ARBA00022526"/>
    </source>
</evidence>
<dbReference type="HAMAP" id="MF_00966">
    <property type="entry name" value="G6PD"/>
    <property type="match status" value="1"/>
</dbReference>
<dbReference type="GO" id="GO:0009051">
    <property type="term" value="P:pentose-phosphate shunt, oxidative branch"/>
    <property type="evidence" value="ECO:0007669"/>
    <property type="project" value="TreeGrafter"/>
</dbReference>
<dbReference type="PIRSF" id="PIRSF000110">
    <property type="entry name" value="G6PD"/>
    <property type="match status" value="1"/>
</dbReference>
<evidence type="ECO:0000256" key="5">
    <source>
        <dbReference type="ARBA" id="ARBA00023002"/>
    </source>
</evidence>
<name>A0A0X8FKC9_9LACT</name>
<dbReference type="SUPFAM" id="SSF55347">
    <property type="entry name" value="Glyceraldehyde-3-phosphate dehydrogenase-like, C-terminal domain"/>
    <property type="match status" value="1"/>
</dbReference>
<dbReference type="GO" id="GO:0004345">
    <property type="term" value="F:glucose-6-phosphate dehydrogenase activity"/>
    <property type="evidence" value="ECO:0007669"/>
    <property type="project" value="UniProtKB-UniRule"/>
</dbReference>
<dbReference type="EC" id="1.1.1.49" evidence="7"/>
<feature type="binding site" evidence="7">
    <location>
        <position position="181"/>
    </location>
    <ligand>
        <name>substrate</name>
    </ligand>
</feature>
<dbReference type="InterPro" id="IPR022674">
    <property type="entry name" value="G6P_DH_NAD-bd"/>
</dbReference>
<feature type="binding site" evidence="7">
    <location>
        <position position="151"/>
    </location>
    <ligand>
        <name>NADP(+)</name>
        <dbReference type="ChEBI" id="CHEBI:58349"/>
    </ligand>
</feature>
<dbReference type="InterPro" id="IPR001282">
    <property type="entry name" value="G6P_DH"/>
</dbReference>
<keyword evidence="9" id="KW-1185">Reference proteome</keyword>
<feature type="binding site" evidence="7">
    <location>
        <position position="341"/>
    </location>
    <ligand>
        <name>substrate</name>
    </ligand>
</feature>
<keyword evidence="5 7" id="KW-0560">Oxidoreductase</keyword>
<reference evidence="8 9" key="1">
    <citation type="journal article" date="2016" name="Genome Announc.">
        <title>Complete Genome Sequences of Aerococcus christensenii CCUG 28831T, Aerococcus sanguinicola CCUG 43001T, Aerococcus urinae CCUG 36881T, Aerococcus urinaeequi CCUG 28094T, Aerococcus urinaehominis CCUG 42038 BT, and Aerococcus viridans CCUG 4311T.</title>
        <authorList>
            <person name="Carkaci D."/>
            <person name="Dargis R."/>
            <person name="Nielsen X.C."/>
            <person name="Skovgaard O."/>
            <person name="Fuursted K."/>
            <person name="Christensen J.J."/>
        </authorList>
    </citation>
    <scope>NUCLEOTIDE SEQUENCE [LARGE SCALE GENOMIC DNA]</scope>
    <source>
        <strain evidence="8 9">CCUG42038B</strain>
    </source>
</reference>
<organism evidence="8 9">
    <name type="scientific">Aerococcus urinaehominis</name>
    <dbReference type="NCBI Taxonomy" id="128944"/>
    <lineage>
        <taxon>Bacteria</taxon>
        <taxon>Bacillati</taxon>
        <taxon>Bacillota</taxon>
        <taxon>Bacilli</taxon>
        <taxon>Lactobacillales</taxon>
        <taxon>Aerococcaceae</taxon>
        <taxon>Aerococcus</taxon>
    </lineage>
</organism>
<dbReference type="RefSeq" id="WP_067977823.1">
    <property type="nucleotide sequence ID" value="NZ_CP014163.1"/>
</dbReference>
<sequence>MKQANQLDALFILFGATGDLAKRMLYPALFRLYLRGILKEHFAIIGTARRPWDNEVLREVVFESVQNECDDPETIKDFASHFYYLANDATKIENFSALNQLMGQLKQAYQIGDRHFYYLSVSPSLFADISNNLKKSGIVDQPGIHRLILEKPFGHNQASALALNQDLNISFSEDQIYRIDHYLGKETVLNILASRYYNPFLEAIWNRDHIKNIQVTLSEDMPVGSRGGYYDHSGAIRDMFQNHILQIIALLGMDLPQELKPQSILTNRQAFFKSLSSLSPDQVADQIVRGQYGANPDLGIPDYLDEDQVAVNSVTETYIAGQLLSDLPRWQDVPFYFRTGKAMTQKYTTVDIIFKSHPSQSDQPNRLTFYISPELGVSLQIQQKTYSDQMLTEPACLQMTKPVSGYLATAYEKLIHDVLKGDQTNFTSFEELLDQWRIVDHITEAWETLPAPDFPNYQAGSLGPQAADDLLARNNDFWINHQFS</sequence>
<feature type="binding site" evidence="7">
    <location>
        <position position="185"/>
    </location>
    <ligand>
        <name>substrate</name>
    </ligand>
</feature>
<dbReference type="Gene3D" id="3.40.50.720">
    <property type="entry name" value="NAD(P)-binding Rossmann-like Domain"/>
    <property type="match status" value="1"/>
</dbReference>
<evidence type="ECO:0000313" key="8">
    <source>
        <dbReference type="EMBL" id="AMB98928.1"/>
    </source>
</evidence>
<dbReference type="InterPro" id="IPR036291">
    <property type="entry name" value="NAD(P)-bd_dom_sf"/>
</dbReference>
<feature type="binding site" evidence="7">
    <location>
        <position position="346"/>
    </location>
    <ligand>
        <name>substrate</name>
    </ligand>
</feature>
<evidence type="ECO:0000256" key="1">
    <source>
        <dbReference type="ARBA" id="ARBA00004937"/>
    </source>
</evidence>
<keyword evidence="3 7" id="KW-0313">Glucose metabolism</keyword>
<dbReference type="Pfam" id="PF02781">
    <property type="entry name" value="G6PD_C"/>
    <property type="match status" value="1"/>
</dbReference>
<dbReference type="OrthoDB" id="9802739at2"/>
<feature type="binding site" evidence="7">
    <location>
        <begin position="15"/>
        <end position="22"/>
    </location>
    <ligand>
        <name>NADP(+)</name>
        <dbReference type="ChEBI" id="CHEBI:58349"/>
    </ligand>
</feature>
<dbReference type="STRING" id="128944.AWM75_02475"/>
<comment type="pathway">
    <text evidence="1 7">Carbohydrate degradation; pentose phosphate pathway; D-ribulose 5-phosphate from D-glucose 6-phosphate (oxidative stage): step 1/3.</text>
</comment>
<dbReference type="UniPathway" id="UPA00115">
    <property type="reaction ID" value="UER00408"/>
</dbReference>
<comment type="function">
    <text evidence="7">Catalyzes the oxidation of glucose 6-phosphate to 6-phosphogluconolactone.</text>
</comment>
<dbReference type="PRINTS" id="PR00079">
    <property type="entry name" value="G6PDHDRGNASE"/>
</dbReference>
<accession>A0A0X8FKC9</accession>
<feature type="binding site" evidence="7">
    <location>
        <position position="219"/>
    </location>
    <ligand>
        <name>substrate</name>
    </ligand>
</feature>